<keyword evidence="5" id="KW-0472">Membrane</keyword>
<dbReference type="GO" id="GO:0032580">
    <property type="term" value="C:Golgi cisterna membrane"/>
    <property type="evidence" value="ECO:0007669"/>
    <property type="project" value="UniProtKB-SubCell"/>
</dbReference>
<dbReference type="Gene3D" id="3.40.50.11660">
    <property type="entry name" value="Glycosyl transferase family 10, C-terminal domain"/>
    <property type="match status" value="1"/>
</dbReference>
<dbReference type="EC" id="2.4.1.-" evidence="5"/>
<dbReference type="OrthoDB" id="427096at2759"/>
<evidence type="ECO:0000313" key="8">
    <source>
        <dbReference type="Proteomes" id="UP000276133"/>
    </source>
</evidence>
<keyword evidence="4 5" id="KW-0808">Transferase</keyword>
<dbReference type="AlphaFoldDB" id="A0A3M7RRZ4"/>
<dbReference type="EMBL" id="REGN01002772">
    <property type="protein sequence ID" value="RNA26239.1"/>
    <property type="molecule type" value="Genomic_DNA"/>
</dbReference>
<evidence type="ECO:0000256" key="2">
    <source>
        <dbReference type="ARBA" id="ARBA00008919"/>
    </source>
</evidence>
<dbReference type="InterPro" id="IPR055270">
    <property type="entry name" value="Glyco_tran_10_C"/>
</dbReference>
<comment type="pathway">
    <text evidence="1">Protein modification; protein glycosylation.</text>
</comment>
<name>A0A3M7RRZ4_BRAPC</name>
<dbReference type="Pfam" id="PF00852">
    <property type="entry name" value="Glyco_transf_10"/>
    <property type="match status" value="1"/>
</dbReference>
<accession>A0A3M7RRZ4</accession>
<keyword evidence="3 5" id="KW-0328">Glycosyltransferase</keyword>
<evidence type="ECO:0000313" key="7">
    <source>
        <dbReference type="EMBL" id="RNA26239.1"/>
    </source>
</evidence>
<comment type="caution">
    <text evidence="7">The sequence shown here is derived from an EMBL/GenBank/DDBJ whole genome shotgun (WGS) entry which is preliminary data.</text>
</comment>
<organism evidence="7 8">
    <name type="scientific">Brachionus plicatilis</name>
    <name type="common">Marine rotifer</name>
    <name type="synonym">Brachionus muelleri</name>
    <dbReference type="NCBI Taxonomy" id="10195"/>
    <lineage>
        <taxon>Eukaryota</taxon>
        <taxon>Metazoa</taxon>
        <taxon>Spiralia</taxon>
        <taxon>Gnathifera</taxon>
        <taxon>Rotifera</taxon>
        <taxon>Eurotatoria</taxon>
        <taxon>Monogononta</taxon>
        <taxon>Pseudotrocha</taxon>
        <taxon>Ploima</taxon>
        <taxon>Brachionidae</taxon>
        <taxon>Brachionus</taxon>
    </lineage>
</organism>
<keyword evidence="5" id="KW-0333">Golgi apparatus</keyword>
<evidence type="ECO:0000256" key="3">
    <source>
        <dbReference type="ARBA" id="ARBA00022676"/>
    </source>
</evidence>
<dbReference type="PANTHER" id="PTHR11929:SF145">
    <property type="entry name" value="ALPHA-(1,3)-FUCOSYLTRANSFERASE FUT-1"/>
    <property type="match status" value="1"/>
</dbReference>
<feature type="domain" description="Fucosyltransferase C-terminal" evidence="6">
    <location>
        <begin position="2"/>
        <end position="177"/>
    </location>
</feature>
<evidence type="ECO:0000256" key="1">
    <source>
        <dbReference type="ARBA" id="ARBA00004922"/>
    </source>
</evidence>
<comment type="subcellular location">
    <subcellularLocation>
        <location evidence="5">Golgi apparatus</location>
        <location evidence="5">Golgi stack membrane</location>
        <topology evidence="5">Single-pass type II membrane protein</topology>
    </subcellularLocation>
</comment>
<dbReference type="InterPro" id="IPR038577">
    <property type="entry name" value="GT10-like_C_sf"/>
</dbReference>
<dbReference type="STRING" id="10195.A0A3M7RRZ4"/>
<protein>
    <recommendedName>
        <fullName evidence="5">Fucosyltransferase</fullName>
        <ecNumber evidence="5">2.4.1.-</ecNumber>
    </recommendedName>
</protein>
<gene>
    <name evidence="7" type="ORF">BpHYR1_041077</name>
</gene>
<evidence type="ECO:0000256" key="4">
    <source>
        <dbReference type="ARBA" id="ARBA00022679"/>
    </source>
</evidence>
<comment type="similarity">
    <text evidence="2 5">Belongs to the glycosyltransferase 10 family.</text>
</comment>
<evidence type="ECO:0000259" key="6">
    <source>
        <dbReference type="Pfam" id="PF00852"/>
    </source>
</evidence>
<reference evidence="7 8" key="1">
    <citation type="journal article" date="2018" name="Sci. Rep.">
        <title>Genomic signatures of local adaptation to the degree of environmental predictability in rotifers.</title>
        <authorList>
            <person name="Franch-Gras L."/>
            <person name="Hahn C."/>
            <person name="Garcia-Roger E.M."/>
            <person name="Carmona M.J."/>
            <person name="Serra M."/>
            <person name="Gomez A."/>
        </authorList>
    </citation>
    <scope>NUCLEOTIDE SEQUENCE [LARGE SCALE GENOMIC DNA]</scope>
    <source>
        <strain evidence="7">HYR1</strain>
    </source>
</reference>
<evidence type="ECO:0000256" key="5">
    <source>
        <dbReference type="RuleBase" id="RU003832"/>
    </source>
</evidence>
<dbReference type="Proteomes" id="UP000276133">
    <property type="component" value="Unassembled WGS sequence"/>
</dbReference>
<keyword evidence="5" id="KW-0812">Transmembrane</keyword>
<dbReference type="SUPFAM" id="SSF53756">
    <property type="entry name" value="UDP-Glycosyltransferase/glycogen phosphorylase"/>
    <property type="match status" value="1"/>
</dbReference>
<sequence>MKYVNVDVFGKCSKNFHHNENKEPCSASPDGDCFKKFMNGYKFRLAFENSLCTDYITEKFWSMYNPEFIFDVHSVPIVRGARDYQYKKDVPFENFYLNTQNFKSPKELADYLNYLDANQTAYLEFFKWKVDLFKKIEENLKNSKIVTSYLNLWFEGVTFLNKAPFCRLCEYLHNETFLSNHEHNRRWIVSEWFGPSQNCWDSDETNFALEILAKFVGYCI</sequence>
<dbReference type="PANTHER" id="PTHR11929">
    <property type="entry name" value="ALPHA- 1,3 -FUCOSYLTRANSFERASE"/>
    <property type="match status" value="1"/>
</dbReference>
<dbReference type="GO" id="GO:0046920">
    <property type="term" value="F:alpha-(1-&gt;3)-fucosyltransferase activity"/>
    <property type="evidence" value="ECO:0007669"/>
    <property type="project" value="TreeGrafter"/>
</dbReference>
<proteinExistence type="inferred from homology"/>
<keyword evidence="8" id="KW-1185">Reference proteome</keyword>
<dbReference type="InterPro" id="IPR001503">
    <property type="entry name" value="Glyco_trans_10"/>
</dbReference>
<dbReference type="UniPathway" id="UPA00378"/>